<dbReference type="EMBL" id="FORR01000012">
    <property type="protein sequence ID" value="SFJ55523.1"/>
    <property type="molecule type" value="Genomic_DNA"/>
</dbReference>
<proteinExistence type="predicted"/>
<dbReference type="OrthoDB" id="9781342at2"/>
<dbReference type="InterPro" id="IPR043138">
    <property type="entry name" value="GGT_lsub"/>
</dbReference>
<evidence type="ECO:0000313" key="1">
    <source>
        <dbReference type="EMBL" id="SFJ55523.1"/>
    </source>
</evidence>
<dbReference type="Gene3D" id="1.10.246.130">
    <property type="match status" value="1"/>
</dbReference>
<name>A0A1I3S9L1_9BACL</name>
<dbReference type="InterPro" id="IPR029055">
    <property type="entry name" value="Ntn_hydrolases_N"/>
</dbReference>
<dbReference type="PANTHER" id="PTHR43881:SF1">
    <property type="entry name" value="GAMMA-GLUTAMYLTRANSPEPTIDASE (AFU_ORTHOLOGUE AFUA_4G13580)"/>
    <property type="match status" value="1"/>
</dbReference>
<organism evidence="1 2">
    <name type="scientific">Thermoflavimicrobium dichotomicum</name>
    <dbReference type="NCBI Taxonomy" id="46223"/>
    <lineage>
        <taxon>Bacteria</taxon>
        <taxon>Bacillati</taxon>
        <taxon>Bacillota</taxon>
        <taxon>Bacilli</taxon>
        <taxon>Bacillales</taxon>
        <taxon>Thermoactinomycetaceae</taxon>
        <taxon>Thermoflavimicrobium</taxon>
    </lineage>
</organism>
<accession>A0A1I3S9L1</accession>
<dbReference type="InterPro" id="IPR043137">
    <property type="entry name" value="GGT_ssub_C"/>
</dbReference>
<dbReference type="Proteomes" id="UP000199545">
    <property type="component" value="Unassembled WGS sequence"/>
</dbReference>
<keyword evidence="2" id="KW-1185">Reference proteome</keyword>
<dbReference type="PRINTS" id="PR01210">
    <property type="entry name" value="GGTRANSPTASE"/>
</dbReference>
<dbReference type="STRING" id="46223.SAMN05421852_11287"/>
<dbReference type="SUPFAM" id="SSF56235">
    <property type="entry name" value="N-terminal nucleophile aminohydrolases (Ntn hydrolases)"/>
    <property type="match status" value="1"/>
</dbReference>
<evidence type="ECO:0000313" key="2">
    <source>
        <dbReference type="Proteomes" id="UP000199545"/>
    </source>
</evidence>
<dbReference type="Pfam" id="PF01019">
    <property type="entry name" value="G_glu_transpept"/>
    <property type="match status" value="1"/>
</dbReference>
<dbReference type="InterPro" id="IPR052896">
    <property type="entry name" value="GGT-like_enzyme"/>
</dbReference>
<dbReference type="PANTHER" id="PTHR43881">
    <property type="entry name" value="GAMMA-GLUTAMYLTRANSPEPTIDASE (AFU_ORTHOLOGUE AFUA_4G13580)"/>
    <property type="match status" value="1"/>
</dbReference>
<dbReference type="RefSeq" id="WP_093230706.1">
    <property type="nucleotide sequence ID" value="NZ_FORR01000012.1"/>
</dbReference>
<keyword evidence="1" id="KW-0378">Hydrolase</keyword>
<protein>
    <submittedName>
        <fullName evidence="1">Gamma-glutamyltranspeptidase / glutathione hydrolase</fullName>
    </submittedName>
</protein>
<dbReference type="AlphaFoldDB" id="A0A1I3S9L1"/>
<gene>
    <name evidence="1" type="ORF">SAMN05421852_11287</name>
</gene>
<dbReference type="Gene3D" id="3.60.20.40">
    <property type="match status" value="1"/>
</dbReference>
<reference evidence="1 2" key="1">
    <citation type="submission" date="2016-10" db="EMBL/GenBank/DDBJ databases">
        <authorList>
            <person name="de Groot N.N."/>
        </authorList>
    </citation>
    <scope>NUCLEOTIDE SEQUENCE [LARGE SCALE GENOMIC DNA]</scope>
    <source>
        <strain evidence="1 2">DSM 44778</strain>
    </source>
</reference>
<dbReference type="GO" id="GO:0016787">
    <property type="term" value="F:hydrolase activity"/>
    <property type="evidence" value="ECO:0007669"/>
    <property type="project" value="UniProtKB-KW"/>
</dbReference>
<sequence length="535" mass="58855">MKFHALHNPYPSQRMPVYAKNGMVATSHPLAAQAGLDMLKKGGNAIDAAIATAAALTVVEPTSNGIGGDAFALVWCNGKLHGLNSSGPAPKGISIEKLEKKGIKEIPHYGWLPVTVPGVPAAWAELSERFGKLPLTKVLEPAIRYAEEGYPLSPTVSKYWKKAYQHYRRVLQGPEFAHWFETFAPEGRAPEAGEIWRSRGHAETLQSIAETKAHSFYQGEIAEKIVAFAKKYEGYLSLEDLASFQPEWVNPISVNYRGYDIWEIPPNGQGLVALMALNILKGFELIEKEVERTYHLQIEALKLAFVDGKKYITDPKYMNVKVEDLLSESYAEIRRKQIGEQALLPEAGKLPSGGTVYLAAADCEGNMVSYIQSNFHGFGSGLVVPSTGISLQNRGLTFSLDRNHANCLQPGKKTYHTIIPGFITNEGQPVGPFGVMGGYMQPQGHLQVVSNMIDFHLNPQAALDAPRWQWLEDKRVEVERGVPDHIVQSLIRRGHDIRIAADNGAFGRGQIILKQDNGVLVGGTEPRTDGEVAAW</sequence>